<dbReference type="Pfam" id="PF00630">
    <property type="entry name" value="Filamin"/>
    <property type="match status" value="1"/>
</dbReference>
<accession>A0A2T7NCD3</accession>
<dbReference type="EMBL" id="PZQS01000014">
    <property type="protein sequence ID" value="PVD18815.1"/>
    <property type="molecule type" value="Genomic_DNA"/>
</dbReference>
<dbReference type="STRING" id="400727.A0A2T7NCD3"/>
<dbReference type="Proteomes" id="UP000245119">
    <property type="component" value="Linkage Group LG14"/>
</dbReference>
<dbReference type="Gene3D" id="2.60.40.10">
    <property type="entry name" value="Immunoglobulins"/>
    <property type="match status" value="1"/>
</dbReference>
<name>A0A2T7NCD3_POMCA</name>
<evidence type="ECO:0000256" key="1">
    <source>
        <dbReference type="PROSITE-ProRule" id="PRU00087"/>
    </source>
</evidence>
<dbReference type="AlphaFoldDB" id="A0A2T7NCD3"/>
<evidence type="ECO:0008006" key="4">
    <source>
        <dbReference type="Google" id="ProtNLM"/>
    </source>
</evidence>
<evidence type="ECO:0000313" key="2">
    <source>
        <dbReference type="EMBL" id="PVD18815.1"/>
    </source>
</evidence>
<keyword evidence="3" id="KW-1185">Reference proteome</keyword>
<proteinExistence type="predicted"/>
<organism evidence="2 3">
    <name type="scientific">Pomacea canaliculata</name>
    <name type="common">Golden apple snail</name>
    <dbReference type="NCBI Taxonomy" id="400727"/>
    <lineage>
        <taxon>Eukaryota</taxon>
        <taxon>Metazoa</taxon>
        <taxon>Spiralia</taxon>
        <taxon>Lophotrochozoa</taxon>
        <taxon>Mollusca</taxon>
        <taxon>Gastropoda</taxon>
        <taxon>Caenogastropoda</taxon>
        <taxon>Architaenioglossa</taxon>
        <taxon>Ampullarioidea</taxon>
        <taxon>Ampullariidae</taxon>
        <taxon>Pomacea</taxon>
    </lineage>
</organism>
<dbReference type="InterPro" id="IPR013783">
    <property type="entry name" value="Ig-like_fold"/>
</dbReference>
<comment type="caution">
    <text evidence="2">The sequence shown here is derived from an EMBL/GenBank/DDBJ whole genome shotgun (WGS) entry which is preliminary data.</text>
</comment>
<gene>
    <name evidence="2" type="ORF">C0Q70_21368</name>
</gene>
<dbReference type="PROSITE" id="PS50194">
    <property type="entry name" value="FILAMIN_REPEAT"/>
    <property type="match status" value="1"/>
</dbReference>
<dbReference type="OrthoDB" id="18740at2759"/>
<dbReference type="InterPro" id="IPR014756">
    <property type="entry name" value="Ig_E-set"/>
</dbReference>
<feature type="repeat" description="Filamin" evidence="1">
    <location>
        <begin position="1"/>
        <end position="43"/>
    </location>
</feature>
<dbReference type="InterPro" id="IPR017868">
    <property type="entry name" value="Filamin/ABP280_repeat-like"/>
</dbReference>
<protein>
    <recommendedName>
        <fullName evidence="4">Ig-like domain-containing protein</fullName>
    </recommendedName>
</protein>
<reference evidence="2 3" key="1">
    <citation type="submission" date="2018-04" db="EMBL/GenBank/DDBJ databases">
        <title>The genome of golden apple snail Pomacea canaliculata provides insight into stress tolerance and invasive adaptation.</title>
        <authorList>
            <person name="Liu C."/>
            <person name="Liu B."/>
            <person name="Ren Y."/>
            <person name="Zhang Y."/>
            <person name="Wang H."/>
            <person name="Li S."/>
            <person name="Jiang F."/>
            <person name="Yin L."/>
            <person name="Zhang G."/>
            <person name="Qian W."/>
            <person name="Fan W."/>
        </authorList>
    </citation>
    <scope>NUCLEOTIDE SEQUENCE [LARGE SCALE GENOMIC DNA]</scope>
    <source>
        <strain evidence="2">SZHN2017</strain>
        <tissue evidence="2">Muscle</tissue>
    </source>
</reference>
<sequence length="70" mass="8048">MSRESGNDRTITCRYDPAETGQYIIHVRWSGQEVPDSPFVVDIVDSYSELDSIRKNKKANNSSNNWRAEI</sequence>
<evidence type="ECO:0000313" key="3">
    <source>
        <dbReference type="Proteomes" id="UP000245119"/>
    </source>
</evidence>
<dbReference type="SUPFAM" id="SSF81296">
    <property type="entry name" value="E set domains"/>
    <property type="match status" value="1"/>
</dbReference>